<name>A0A0H2QXW0_9AGAM</name>
<dbReference type="EMBL" id="KQ087010">
    <property type="protein sequence ID" value="KLO03802.1"/>
    <property type="molecule type" value="Genomic_DNA"/>
</dbReference>
<dbReference type="InParanoid" id="A0A0H2QXW0"/>
<organism evidence="1 2">
    <name type="scientific">Schizopora paradoxa</name>
    <dbReference type="NCBI Taxonomy" id="27342"/>
    <lineage>
        <taxon>Eukaryota</taxon>
        <taxon>Fungi</taxon>
        <taxon>Dikarya</taxon>
        <taxon>Basidiomycota</taxon>
        <taxon>Agaricomycotina</taxon>
        <taxon>Agaricomycetes</taxon>
        <taxon>Hymenochaetales</taxon>
        <taxon>Schizoporaceae</taxon>
        <taxon>Schizopora</taxon>
    </lineage>
</organism>
<dbReference type="Proteomes" id="UP000053477">
    <property type="component" value="Unassembled WGS sequence"/>
</dbReference>
<sequence length="59" mass="6344">MPLVEASVSGVCSSFLVCFLVFFNSSLVQGSPLYRELLSLISIQTANHLPCLGLHLPPP</sequence>
<keyword evidence="2" id="KW-1185">Reference proteome</keyword>
<evidence type="ECO:0000313" key="2">
    <source>
        <dbReference type="Proteomes" id="UP000053477"/>
    </source>
</evidence>
<evidence type="ECO:0000313" key="1">
    <source>
        <dbReference type="EMBL" id="KLO03802.1"/>
    </source>
</evidence>
<dbReference type="AlphaFoldDB" id="A0A0H2QXW0"/>
<accession>A0A0H2QXW0</accession>
<gene>
    <name evidence="1" type="ORF">SCHPADRAFT_948311</name>
</gene>
<proteinExistence type="predicted"/>
<protein>
    <submittedName>
        <fullName evidence="1">Uncharacterized protein</fullName>
    </submittedName>
</protein>
<reference evidence="1 2" key="1">
    <citation type="submission" date="2015-04" db="EMBL/GenBank/DDBJ databases">
        <title>Complete genome sequence of Schizopora paradoxa KUC8140, a cosmopolitan wood degrader in East Asia.</title>
        <authorList>
            <consortium name="DOE Joint Genome Institute"/>
            <person name="Min B."/>
            <person name="Park H."/>
            <person name="Jang Y."/>
            <person name="Kim J.-J."/>
            <person name="Kim K.H."/>
            <person name="Pangilinan J."/>
            <person name="Lipzen A."/>
            <person name="Riley R."/>
            <person name="Grigoriev I.V."/>
            <person name="Spatafora J.W."/>
            <person name="Choi I.-G."/>
        </authorList>
    </citation>
    <scope>NUCLEOTIDE SEQUENCE [LARGE SCALE GENOMIC DNA]</scope>
    <source>
        <strain evidence="1 2">KUC8140</strain>
    </source>
</reference>